<proteinExistence type="predicted"/>
<evidence type="ECO:0000313" key="2">
    <source>
        <dbReference type="Proteomes" id="UP000244338"/>
    </source>
</evidence>
<evidence type="ECO:0008006" key="3">
    <source>
        <dbReference type="Google" id="ProtNLM"/>
    </source>
</evidence>
<dbReference type="NCBIfam" id="TIGR04034">
    <property type="entry name" value="export_SdpA"/>
    <property type="match status" value="1"/>
</dbReference>
<name>A0A2R6XY90_9BACL</name>
<protein>
    <recommendedName>
        <fullName evidence="3">SdpA family antimicrobial peptide system protein</fullName>
    </recommendedName>
</protein>
<dbReference type="InterPro" id="IPR023902">
    <property type="entry name" value="Sporulation_SdpA"/>
</dbReference>
<organism evidence="1 2">
    <name type="scientific">Candidatus Carbonibacillus altaicus</name>
    <dbReference type="NCBI Taxonomy" id="2163959"/>
    <lineage>
        <taxon>Bacteria</taxon>
        <taxon>Bacillati</taxon>
        <taxon>Bacillota</taxon>
        <taxon>Bacilli</taxon>
        <taxon>Bacillales</taxon>
        <taxon>Candidatus Carbonibacillus</taxon>
    </lineage>
</organism>
<dbReference type="EMBL" id="PEBX01000125">
    <property type="protein sequence ID" value="PTQ55386.1"/>
    <property type="molecule type" value="Genomic_DNA"/>
</dbReference>
<reference evidence="2" key="1">
    <citation type="journal article" date="2018" name="Sci. Rep.">
        <title>Lignite coal burning seam in the remote Altai Mountains harbors a hydrogen-driven thermophilic microbial community.</title>
        <authorList>
            <person name="Kadnikov V.V."/>
            <person name="Mardanov A.V."/>
            <person name="Ivasenko D.A."/>
            <person name="Antsiferov D.V."/>
            <person name="Beletsky A.V."/>
            <person name="Karnachuk O.V."/>
            <person name="Ravin N.V."/>
        </authorList>
    </citation>
    <scope>NUCLEOTIDE SEQUENCE [LARGE SCALE GENOMIC DNA]</scope>
</reference>
<evidence type="ECO:0000313" key="1">
    <source>
        <dbReference type="EMBL" id="PTQ55386.1"/>
    </source>
</evidence>
<accession>A0A2R6XY90</accession>
<dbReference type="AlphaFoldDB" id="A0A2R6XY90"/>
<sequence length="179" mass="20127">MERKPNLFLFVVVISAGLLVFLLSALQLTLPNNPTRVLKNMTISQIFPQGWGFYSISPREEQIILYDENGNLAVDWPNASVNNLFGLLRKGRAQGLEVGIVSAELQESDFTQTEGNLKEAIKSYHGRIITVKNPTPNAMIKGKYFVVKYQIVPWTWARLIKQEDAPAKIVEVNVVNVVD</sequence>
<dbReference type="Proteomes" id="UP000244338">
    <property type="component" value="Unassembled WGS sequence"/>
</dbReference>
<comment type="caution">
    <text evidence="1">The sequence shown here is derived from an EMBL/GenBank/DDBJ whole genome shotgun (WGS) entry which is preliminary data.</text>
</comment>
<gene>
    <name evidence="1" type="ORF">BSOLF_2268</name>
</gene>
<dbReference type="Pfam" id="PF17418">
    <property type="entry name" value="SdpA"/>
    <property type="match status" value="1"/>
</dbReference>